<proteinExistence type="predicted"/>
<sequence>MTEQQSQQPNFTFNGPTRVGNHNTQNNTFGHDPNQLAQFARELLAAADSTGITDTARARITNSVEILEGELVSANPEPGKLRQFFENTKQAALENLPALTVQTLFAAVGTPLA</sequence>
<organism evidence="4">
    <name type="scientific">Streptomyces sp. NBC_00008</name>
    <dbReference type="NCBI Taxonomy" id="2903610"/>
    <lineage>
        <taxon>Bacteria</taxon>
        <taxon>Bacillati</taxon>
        <taxon>Actinomycetota</taxon>
        <taxon>Actinomycetes</taxon>
        <taxon>Kitasatosporales</taxon>
        <taxon>Streptomycetaceae</taxon>
        <taxon>Streptomyces</taxon>
    </lineage>
</organism>
<name>A0AAU2W3H8_9ACTN</name>
<dbReference type="EMBL" id="CP108313">
    <property type="protein sequence ID" value="WTW66771.1"/>
    <property type="molecule type" value="Genomic_DNA"/>
</dbReference>
<protein>
    <submittedName>
        <fullName evidence="4">Uncharacterized protein</fullName>
    </submittedName>
</protein>
<gene>
    <name evidence="2" type="ORF">OG398_00045</name>
    <name evidence="3" type="ORF">OG398_38365</name>
    <name evidence="4" type="ORF">OG398_38460</name>
</gene>
<feature type="compositionally biased region" description="Polar residues" evidence="1">
    <location>
        <begin position="1"/>
        <end position="29"/>
    </location>
</feature>
<dbReference type="EMBL" id="CP108313">
    <property type="protein sequence ID" value="WTW73691.1"/>
    <property type="molecule type" value="Genomic_DNA"/>
</dbReference>
<evidence type="ECO:0000313" key="3">
    <source>
        <dbReference type="EMBL" id="WTW73691.1"/>
    </source>
</evidence>
<accession>A0AAU2W3H8</accession>
<evidence type="ECO:0000256" key="1">
    <source>
        <dbReference type="SAM" id="MobiDB-lite"/>
    </source>
</evidence>
<evidence type="ECO:0000313" key="2">
    <source>
        <dbReference type="EMBL" id="WTW66771.1"/>
    </source>
</evidence>
<dbReference type="EMBL" id="CP108314">
    <property type="protein sequence ID" value="WTW74170.1"/>
    <property type="molecule type" value="Genomic_DNA"/>
</dbReference>
<reference evidence="4" key="1">
    <citation type="submission" date="2022-10" db="EMBL/GenBank/DDBJ databases">
        <title>The complete genomes of actinobacterial strains from the NBC collection.</title>
        <authorList>
            <person name="Joergensen T.S."/>
            <person name="Alvarez Arevalo M."/>
            <person name="Sterndorff E.B."/>
            <person name="Faurdal D."/>
            <person name="Vuksanovic O."/>
            <person name="Mourched A.-S."/>
            <person name="Charusanti P."/>
            <person name="Shaw S."/>
            <person name="Blin K."/>
            <person name="Weber T."/>
        </authorList>
    </citation>
    <scope>NUCLEOTIDE SEQUENCE</scope>
    <source>
        <strain evidence="4">NBC_00008</strain>
    </source>
</reference>
<dbReference type="AlphaFoldDB" id="A0AAU2W3H8"/>
<feature type="region of interest" description="Disordered" evidence="1">
    <location>
        <begin position="1"/>
        <end position="32"/>
    </location>
</feature>
<evidence type="ECO:0000313" key="4">
    <source>
        <dbReference type="EMBL" id="WTW74170.1"/>
    </source>
</evidence>